<organism evidence="2 3">
    <name type="scientific">Stylosanthes scabra</name>
    <dbReference type="NCBI Taxonomy" id="79078"/>
    <lineage>
        <taxon>Eukaryota</taxon>
        <taxon>Viridiplantae</taxon>
        <taxon>Streptophyta</taxon>
        <taxon>Embryophyta</taxon>
        <taxon>Tracheophyta</taxon>
        <taxon>Spermatophyta</taxon>
        <taxon>Magnoliopsida</taxon>
        <taxon>eudicotyledons</taxon>
        <taxon>Gunneridae</taxon>
        <taxon>Pentapetalae</taxon>
        <taxon>rosids</taxon>
        <taxon>fabids</taxon>
        <taxon>Fabales</taxon>
        <taxon>Fabaceae</taxon>
        <taxon>Papilionoideae</taxon>
        <taxon>50 kb inversion clade</taxon>
        <taxon>dalbergioids sensu lato</taxon>
        <taxon>Dalbergieae</taxon>
        <taxon>Pterocarpus clade</taxon>
        <taxon>Stylosanthes</taxon>
    </lineage>
</organism>
<feature type="compositionally biased region" description="Polar residues" evidence="1">
    <location>
        <begin position="1"/>
        <end position="14"/>
    </location>
</feature>
<sequence>IPESTNPITMSSPARSKPPPVGHTPVGSPRNCGVCVVSLFTFQSLSTDFTPGACLRVSAY</sequence>
<dbReference type="EMBL" id="JASCZI010104331">
    <property type="protein sequence ID" value="MED6154756.1"/>
    <property type="molecule type" value="Genomic_DNA"/>
</dbReference>
<name>A0ABU6U0U3_9FABA</name>
<evidence type="ECO:0000313" key="3">
    <source>
        <dbReference type="Proteomes" id="UP001341840"/>
    </source>
</evidence>
<comment type="caution">
    <text evidence="2">The sequence shown here is derived from an EMBL/GenBank/DDBJ whole genome shotgun (WGS) entry which is preliminary data.</text>
</comment>
<proteinExistence type="predicted"/>
<accession>A0ABU6U0U3</accession>
<evidence type="ECO:0000313" key="2">
    <source>
        <dbReference type="EMBL" id="MED6154756.1"/>
    </source>
</evidence>
<gene>
    <name evidence="2" type="ORF">PIB30_115783</name>
</gene>
<feature type="non-terminal residue" evidence="2">
    <location>
        <position position="1"/>
    </location>
</feature>
<keyword evidence="3" id="KW-1185">Reference proteome</keyword>
<protein>
    <submittedName>
        <fullName evidence="2">Uncharacterized protein</fullName>
    </submittedName>
</protein>
<reference evidence="2 3" key="1">
    <citation type="journal article" date="2023" name="Plants (Basel)">
        <title>Bridging the Gap: Combining Genomics and Transcriptomics Approaches to Understand Stylosanthes scabra, an Orphan Legume from the Brazilian Caatinga.</title>
        <authorList>
            <person name="Ferreira-Neto J.R.C."/>
            <person name="da Silva M.D."/>
            <person name="Binneck E."/>
            <person name="de Melo N.F."/>
            <person name="da Silva R.H."/>
            <person name="de Melo A.L.T.M."/>
            <person name="Pandolfi V."/>
            <person name="Bustamante F.O."/>
            <person name="Brasileiro-Vidal A.C."/>
            <person name="Benko-Iseppon A.M."/>
        </authorList>
    </citation>
    <scope>NUCLEOTIDE SEQUENCE [LARGE SCALE GENOMIC DNA]</scope>
    <source>
        <tissue evidence="2">Leaves</tissue>
    </source>
</reference>
<dbReference type="Proteomes" id="UP001341840">
    <property type="component" value="Unassembled WGS sequence"/>
</dbReference>
<feature type="region of interest" description="Disordered" evidence="1">
    <location>
        <begin position="1"/>
        <end position="27"/>
    </location>
</feature>
<evidence type="ECO:0000256" key="1">
    <source>
        <dbReference type="SAM" id="MobiDB-lite"/>
    </source>
</evidence>